<keyword evidence="2" id="KW-0813">Transport</keyword>
<dbReference type="InterPro" id="IPR036909">
    <property type="entry name" value="Cyt_c-like_dom_sf"/>
</dbReference>
<gene>
    <name evidence="10" type="ORF">GCM10011501_29590</name>
</gene>
<dbReference type="InterPro" id="IPR024167">
    <property type="entry name" value="Cytochrome_c4-like"/>
</dbReference>
<keyword evidence="6" id="KW-0249">Electron transport</keyword>
<comment type="caution">
    <text evidence="10">The sequence shown here is derived from an EMBL/GenBank/DDBJ whole genome shotgun (WGS) entry which is preliminary data.</text>
</comment>
<evidence type="ECO:0000256" key="5">
    <source>
        <dbReference type="ARBA" id="ARBA00022764"/>
    </source>
</evidence>
<keyword evidence="3 8" id="KW-0349">Heme</keyword>
<dbReference type="Gene3D" id="1.10.760.10">
    <property type="entry name" value="Cytochrome c-like domain"/>
    <property type="match status" value="2"/>
</dbReference>
<evidence type="ECO:0000256" key="2">
    <source>
        <dbReference type="ARBA" id="ARBA00022448"/>
    </source>
</evidence>
<dbReference type="EMBL" id="BNAH01000013">
    <property type="protein sequence ID" value="GHE98145.1"/>
    <property type="molecule type" value="Genomic_DNA"/>
</dbReference>
<dbReference type="PANTHER" id="PTHR33751">
    <property type="entry name" value="CBB3-TYPE CYTOCHROME C OXIDASE SUBUNIT FIXP"/>
    <property type="match status" value="1"/>
</dbReference>
<evidence type="ECO:0000256" key="3">
    <source>
        <dbReference type="ARBA" id="ARBA00022617"/>
    </source>
</evidence>
<evidence type="ECO:0000256" key="8">
    <source>
        <dbReference type="PROSITE-ProRule" id="PRU00433"/>
    </source>
</evidence>
<dbReference type="Pfam" id="PF00034">
    <property type="entry name" value="Cytochrom_C"/>
    <property type="match status" value="2"/>
</dbReference>
<dbReference type="PANTHER" id="PTHR33751:SF9">
    <property type="entry name" value="CYTOCHROME C4"/>
    <property type="match status" value="1"/>
</dbReference>
<protein>
    <submittedName>
        <fullName evidence="10">Cytochrome c</fullName>
    </submittedName>
</protein>
<keyword evidence="4 8" id="KW-0479">Metal-binding</keyword>
<dbReference type="PROSITE" id="PS51007">
    <property type="entry name" value="CYTC"/>
    <property type="match status" value="1"/>
</dbReference>
<dbReference type="InterPro" id="IPR009056">
    <property type="entry name" value="Cyt_c-like_dom"/>
</dbReference>
<dbReference type="Proteomes" id="UP000626370">
    <property type="component" value="Unassembled WGS sequence"/>
</dbReference>
<evidence type="ECO:0000256" key="1">
    <source>
        <dbReference type="ARBA" id="ARBA00004418"/>
    </source>
</evidence>
<dbReference type="PIRSF" id="PIRSF000005">
    <property type="entry name" value="Cytochrome_c4"/>
    <property type="match status" value="1"/>
</dbReference>
<feature type="domain" description="Cytochrome c" evidence="9">
    <location>
        <begin position="93"/>
        <end position="180"/>
    </location>
</feature>
<evidence type="ECO:0000313" key="10">
    <source>
        <dbReference type="EMBL" id="GHE98145.1"/>
    </source>
</evidence>
<evidence type="ECO:0000259" key="9">
    <source>
        <dbReference type="PROSITE" id="PS51007"/>
    </source>
</evidence>
<keyword evidence="7 8" id="KW-0408">Iron</keyword>
<comment type="subcellular location">
    <subcellularLocation>
        <location evidence="1">Periplasm</location>
    </subcellularLocation>
</comment>
<evidence type="ECO:0000256" key="4">
    <source>
        <dbReference type="ARBA" id="ARBA00022723"/>
    </source>
</evidence>
<evidence type="ECO:0000256" key="6">
    <source>
        <dbReference type="ARBA" id="ARBA00022982"/>
    </source>
</evidence>
<evidence type="ECO:0000256" key="7">
    <source>
        <dbReference type="ARBA" id="ARBA00023004"/>
    </source>
</evidence>
<accession>A0ABQ3J144</accession>
<keyword evidence="11" id="KW-1185">Reference proteome</keyword>
<evidence type="ECO:0000313" key="11">
    <source>
        <dbReference type="Proteomes" id="UP000626370"/>
    </source>
</evidence>
<reference evidence="11" key="1">
    <citation type="journal article" date="2019" name="Int. J. Syst. Evol. Microbiol.">
        <title>The Global Catalogue of Microorganisms (GCM) 10K type strain sequencing project: providing services to taxonomists for standard genome sequencing and annotation.</title>
        <authorList>
            <consortium name="The Broad Institute Genomics Platform"/>
            <consortium name="The Broad Institute Genome Sequencing Center for Infectious Disease"/>
            <person name="Wu L."/>
            <person name="Ma J."/>
        </authorList>
    </citation>
    <scope>NUCLEOTIDE SEQUENCE [LARGE SCALE GENOMIC DNA]</scope>
    <source>
        <strain evidence="11">CGMCC 1.15922</strain>
    </source>
</reference>
<dbReference type="SUPFAM" id="SSF46626">
    <property type="entry name" value="Cytochrome c"/>
    <property type="match status" value="2"/>
</dbReference>
<dbReference type="InterPro" id="IPR050597">
    <property type="entry name" value="Cytochrome_c_Oxidase_Subunit"/>
</dbReference>
<name>A0ABQ3J144_9GAMM</name>
<sequence>MPESYRQCIACHGEQGEGNTQLKSPALAGQSANYLNRQLLNFTNGLRGRHEKDVLGMQMVAISKQLDLNTEVPQITTFLAALPSPTIEHQVTGDLKNGDRYYQARCGACHGGQAQGNPSMNSPKLSGQSIDYLRRQMINFSTGIRGTHSDDKLGRQMAMMSKTSSGKELEDIFYYISTQK</sequence>
<keyword evidence="5" id="KW-0574">Periplasm</keyword>
<proteinExistence type="predicted"/>
<organism evidence="10 11">
    <name type="scientific">Thalassotalea profundi</name>
    <dbReference type="NCBI Taxonomy" id="2036687"/>
    <lineage>
        <taxon>Bacteria</taxon>
        <taxon>Pseudomonadati</taxon>
        <taxon>Pseudomonadota</taxon>
        <taxon>Gammaproteobacteria</taxon>
        <taxon>Alteromonadales</taxon>
        <taxon>Colwelliaceae</taxon>
        <taxon>Thalassotalea</taxon>
    </lineage>
</organism>